<dbReference type="Pfam" id="PF01118">
    <property type="entry name" value="Semialdhyde_dh"/>
    <property type="match status" value="1"/>
</dbReference>
<accession>A0A855Y993</accession>
<dbReference type="UniPathway" id="UPA00068">
    <property type="reaction ID" value="UER00108"/>
</dbReference>
<dbReference type="SMART" id="SM00859">
    <property type="entry name" value="Semialdhyde_dh"/>
    <property type="match status" value="1"/>
</dbReference>
<name>A0A855Y993_9BACL</name>
<dbReference type="SUPFAM" id="SSF51735">
    <property type="entry name" value="NAD(P)-binding Rossmann-fold domains"/>
    <property type="match status" value="1"/>
</dbReference>
<organism evidence="10 11">
    <name type="scientific">Paenibacillus pabuli</name>
    <dbReference type="NCBI Taxonomy" id="1472"/>
    <lineage>
        <taxon>Bacteria</taxon>
        <taxon>Bacillati</taxon>
        <taxon>Bacillota</taxon>
        <taxon>Bacilli</taxon>
        <taxon>Bacillales</taxon>
        <taxon>Paenibacillaceae</taxon>
        <taxon>Paenibacillus</taxon>
    </lineage>
</organism>
<comment type="subcellular location">
    <subcellularLocation>
        <location evidence="7">Cytoplasm</location>
    </subcellularLocation>
</comment>
<dbReference type="FunFam" id="3.30.360.10:FF:000014">
    <property type="entry name" value="N-acetyl-gamma-glutamyl-phosphate reductase"/>
    <property type="match status" value="1"/>
</dbReference>
<dbReference type="InterPro" id="IPR036291">
    <property type="entry name" value="NAD(P)-bd_dom_sf"/>
</dbReference>
<dbReference type="PANTHER" id="PTHR32338:SF10">
    <property type="entry name" value="N-ACETYL-GAMMA-GLUTAMYL-PHOSPHATE REDUCTASE, CHLOROPLASTIC-RELATED"/>
    <property type="match status" value="1"/>
</dbReference>
<evidence type="ECO:0000313" key="11">
    <source>
        <dbReference type="Proteomes" id="UP000247078"/>
    </source>
</evidence>
<evidence type="ECO:0000256" key="4">
    <source>
        <dbReference type="ARBA" id="ARBA00022857"/>
    </source>
</evidence>
<dbReference type="GO" id="GO:0006526">
    <property type="term" value="P:L-arginine biosynthetic process"/>
    <property type="evidence" value="ECO:0007669"/>
    <property type="project" value="UniProtKB-UniRule"/>
</dbReference>
<dbReference type="EMBL" id="QGTZ01000009">
    <property type="protein sequence ID" value="PWW37465.1"/>
    <property type="molecule type" value="Genomic_DNA"/>
</dbReference>
<dbReference type="PROSITE" id="PS01224">
    <property type="entry name" value="ARGC"/>
    <property type="match status" value="1"/>
</dbReference>
<keyword evidence="4 7" id="KW-0521">NADP</keyword>
<evidence type="ECO:0000256" key="8">
    <source>
        <dbReference type="PROSITE-ProRule" id="PRU10010"/>
    </source>
</evidence>
<dbReference type="Gene3D" id="3.30.360.10">
    <property type="entry name" value="Dihydrodipicolinate Reductase, domain 2"/>
    <property type="match status" value="1"/>
</dbReference>
<comment type="function">
    <text evidence="7">Catalyzes the NADPH-dependent reduction of N-acetyl-5-glutamyl phosphate to yield N-acetyl-L-glutamate 5-semialdehyde.</text>
</comment>
<dbReference type="CDD" id="cd17895">
    <property type="entry name" value="AGPR_1_N"/>
    <property type="match status" value="1"/>
</dbReference>
<evidence type="ECO:0000256" key="6">
    <source>
        <dbReference type="ARBA" id="ARBA00050557"/>
    </source>
</evidence>
<feature type="domain" description="Semialdehyde dehydrogenase NAD-binding" evidence="9">
    <location>
        <begin position="28"/>
        <end position="167"/>
    </location>
</feature>
<dbReference type="GO" id="GO:0005737">
    <property type="term" value="C:cytoplasm"/>
    <property type="evidence" value="ECO:0007669"/>
    <property type="project" value="UniProtKB-SubCell"/>
</dbReference>
<dbReference type="HAMAP" id="MF_00150">
    <property type="entry name" value="ArgC_type1"/>
    <property type="match status" value="1"/>
</dbReference>
<dbReference type="InterPro" id="IPR058924">
    <property type="entry name" value="AGPR_dimerisation_dom"/>
</dbReference>
<dbReference type="Pfam" id="PF22698">
    <property type="entry name" value="Semialdhyde_dhC_1"/>
    <property type="match status" value="1"/>
</dbReference>
<reference evidence="10 11" key="1">
    <citation type="submission" date="2018-05" db="EMBL/GenBank/DDBJ databases">
        <title>Freshwater and sediment microbial communities from various areas in North America, analyzing microbe dynamics in response to fracking.</title>
        <authorList>
            <person name="Lamendella R."/>
        </authorList>
    </citation>
    <scope>NUCLEOTIDE SEQUENCE [LARGE SCALE GENOMIC DNA]</scope>
    <source>
        <strain evidence="10 11">DB-3</strain>
    </source>
</reference>
<comment type="catalytic activity">
    <reaction evidence="6 7">
        <text>N-acetyl-L-glutamate 5-semialdehyde + phosphate + NADP(+) = N-acetyl-L-glutamyl 5-phosphate + NADPH + H(+)</text>
        <dbReference type="Rhea" id="RHEA:21588"/>
        <dbReference type="ChEBI" id="CHEBI:15378"/>
        <dbReference type="ChEBI" id="CHEBI:29123"/>
        <dbReference type="ChEBI" id="CHEBI:43474"/>
        <dbReference type="ChEBI" id="CHEBI:57783"/>
        <dbReference type="ChEBI" id="CHEBI:57936"/>
        <dbReference type="ChEBI" id="CHEBI:58349"/>
        <dbReference type="EC" id="1.2.1.38"/>
    </reaction>
</comment>
<feature type="active site" evidence="7 8">
    <location>
        <position position="175"/>
    </location>
</feature>
<dbReference type="InterPro" id="IPR050085">
    <property type="entry name" value="AGPR"/>
</dbReference>
<comment type="similarity">
    <text evidence="7">Belongs to the NAGSA dehydrogenase family. Type 1 subfamily.</text>
</comment>
<dbReference type="Proteomes" id="UP000247078">
    <property type="component" value="Unassembled WGS sequence"/>
</dbReference>
<dbReference type="PANTHER" id="PTHR32338">
    <property type="entry name" value="N-ACETYL-GAMMA-GLUTAMYL-PHOSPHATE REDUCTASE, CHLOROPLASTIC-RELATED-RELATED"/>
    <property type="match status" value="1"/>
</dbReference>
<protein>
    <recommendedName>
        <fullName evidence="7">N-acetyl-gamma-glutamyl-phosphate reductase</fullName>
        <shortName evidence="7">AGPR</shortName>
        <ecNumber evidence="7">1.2.1.38</ecNumber>
    </recommendedName>
    <alternativeName>
        <fullName evidence="7">N-acetyl-glutamate semialdehyde dehydrogenase</fullName>
        <shortName evidence="7">NAGSA dehydrogenase</shortName>
    </alternativeName>
</protein>
<gene>
    <name evidence="7" type="primary">argC</name>
    <name evidence="10" type="ORF">DET56_109352</name>
</gene>
<evidence type="ECO:0000256" key="5">
    <source>
        <dbReference type="ARBA" id="ARBA00023002"/>
    </source>
</evidence>
<proteinExistence type="inferred from homology"/>
<dbReference type="EC" id="1.2.1.38" evidence="7"/>
<keyword evidence="3 7" id="KW-0028">Amino-acid biosynthesis</keyword>
<evidence type="ECO:0000256" key="7">
    <source>
        <dbReference type="HAMAP-Rule" id="MF_00150"/>
    </source>
</evidence>
<dbReference type="Gene3D" id="3.40.50.720">
    <property type="entry name" value="NAD(P)-binding Rossmann-like Domain"/>
    <property type="match status" value="1"/>
</dbReference>
<dbReference type="InterPro" id="IPR000534">
    <property type="entry name" value="Semialdehyde_DH_NAD-bd"/>
</dbReference>
<evidence type="ECO:0000313" key="10">
    <source>
        <dbReference type="EMBL" id="PWW37465.1"/>
    </source>
</evidence>
<evidence type="ECO:0000256" key="1">
    <source>
        <dbReference type="ARBA" id="ARBA00004862"/>
    </source>
</evidence>
<evidence type="ECO:0000256" key="2">
    <source>
        <dbReference type="ARBA" id="ARBA00022571"/>
    </source>
</evidence>
<dbReference type="GO" id="GO:0051287">
    <property type="term" value="F:NAD binding"/>
    <property type="evidence" value="ECO:0007669"/>
    <property type="project" value="InterPro"/>
</dbReference>
<comment type="pathway">
    <text evidence="1 7">Amino-acid biosynthesis; L-arginine biosynthesis; N(2)-acetyl-L-ornithine from L-glutamate: step 3/4.</text>
</comment>
<dbReference type="InterPro" id="IPR023013">
    <property type="entry name" value="AGPR_AS"/>
</dbReference>
<dbReference type="GO" id="GO:0070401">
    <property type="term" value="F:NADP+ binding"/>
    <property type="evidence" value="ECO:0007669"/>
    <property type="project" value="InterPro"/>
</dbReference>
<dbReference type="InterPro" id="IPR000706">
    <property type="entry name" value="AGPR_type-1"/>
</dbReference>
<keyword evidence="5 7" id="KW-0560">Oxidoreductase</keyword>
<keyword evidence="7" id="KW-0963">Cytoplasm</keyword>
<sequence>MKAHWEQENSISSAYDKIGGARVNNKLKVAIVGSTGYGGVELIRFFQNHPQVEITSVISSSSSGESIADGFPHLTDVIQRPLDGVDPAEIASRADLVFTATPSGVSAKLVPSLLEAGLKVIDLSGDFRLKDGTVYEEWYKHPAPSASLLEQAVYGMAEVYGDEVKGKNFISNPGCYPTATLLGLIPAVEAGWIDPSSIIIDAKSGVSGAGRGTALAYHYAEMNENFKAYKLNKHQHIPEIEQVLGNITGTPVTVTFTTQLVPMTRGIMSTMYANLTGEHSDREIVDLYRKYYENRPFVRVREPGIWPSTKEVYGSNYCDIGFAADPRTGRLTIISVIDNLVKGASGQAIQNMNLMMGWEENLGLNMTPVYP</sequence>
<comment type="caution">
    <text evidence="10">The sequence shown here is derived from an EMBL/GenBank/DDBJ whole genome shotgun (WGS) entry which is preliminary data.</text>
</comment>
<dbReference type="CDD" id="cd23934">
    <property type="entry name" value="AGPR_1_C"/>
    <property type="match status" value="1"/>
</dbReference>
<dbReference type="NCBIfam" id="TIGR01850">
    <property type="entry name" value="argC"/>
    <property type="match status" value="1"/>
</dbReference>
<evidence type="ECO:0000259" key="9">
    <source>
        <dbReference type="SMART" id="SM00859"/>
    </source>
</evidence>
<dbReference type="AlphaFoldDB" id="A0A855Y993"/>
<dbReference type="SUPFAM" id="SSF55347">
    <property type="entry name" value="Glyceraldehyde-3-phosphate dehydrogenase-like, C-terminal domain"/>
    <property type="match status" value="1"/>
</dbReference>
<keyword evidence="2 7" id="KW-0055">Arginine biosynthesis</keyword>
<evidence type="ECO:0000256" key="3">
    <source>
        <dbReference type="ARBA" id="ARBA00022605"/>
    </source>
</evidence>
<dbReference type="GO" id="GO:0003942">
    <property type="term" value="F:N-acetyl-gamma-glutamyl-phosphate reductase activity"/>
    <property type="evidence" value="ECO:0007669"/>
    <property type="project" value="UniProtKB-UniRule"/>
</dbReference>